<evidence type="ECO:0000313" key="2">
    <source>
        <dbReference type="Proteomes" id="UP000015241"/>
    </source>
</evidence>
<evidence type="ECO:0000313" key="1">
    <source>
        <dbReference type="EMBL" id="EPS97813.1"/>
    </source>
</evidence>
<organism evidence="1 2">
    <name type="scientific">Fomitopsis schrenkii</name>
    <name type="common">Brown rot fungus</name>
    <dbReference type="NCBI Taxonomy" id="2126942"/>
    <lineage>
        <taxon>Eukaryota</taxon>
        <taxon>Fungi</taxon>
        <taxon>Dikarya</taxon>
        <taxon>Basidiomycota</taxon>
        <taxon>Agaricomycotina</taxon>
        <taxon>Agaricomycetes</taxon>
        <taxon>Polyporales</taxon>
        <taxon>Fomitopsis</taxon>
    </lineage>
</organism>
<dbReference type="HOGENOM" id="CLU_2573924_0_0_1"/>
<dbReference type="EMBL" id="KE504172">
    <property type="protein sequence ID" value="EPS97813.1"/>
    <property type="molecule type" value="Genomic_DNA"/>
</dbReference>
<keyword evidence="2" id="KW-1185">Reference proteome</keyword>
<protein>
    <submittedName>
        <fullName evidence="1">Uncharacterized protein</fullName>
    </submittedName>
</protein>
<dbReference type="AlphaFoldDB" id="S8E354"/>
<accession>S8E354</accession>
<dbReference type="InParanoid" id="S8E354"/>
<name>S8E354_FOMSC</name>
<proteinExistence type="predicted"/>
<sequence length="81" mass="8946">MSPCVELCVGQNHSTGPVSPPINRSLTPISFFGRDLLPAASWRRAGRRGTEQIHAGYSEDIQDGAFTRQGRPCPFLLYEDL</sequence>
<reference evidence="1 2" key="1">
    <citation type="journal article" date="2012" name="Science">
        <title>The Paleozoic origin of enzymatic lignin decomposition reconstructed from 31 fungal genomes.</title>
        <authorList>
            <person name="Floudas D."/>
            <person name="Binder M."/>
            <person name="Riley R."/>
            <person name="Barry K."/>
            <person name="Blanchette R.A."/>
            <person name="Henrissat B."/>
            <person name="Martinez A.T."/>
            <person name="Otillar R."/>
            <person name="Spatafora J.W."/>
            <person name="Yadav J.S."/>
            <person name="Aerts A."/>
            <person name="Benoit I."/>
            <person name="Boyd A."/>
            <person name="Carlson A."/>
            <person name="Copeland A."/>
            <person name="Coutinho P.M."/>
            <person name="de Vries R.P."/>
            <person name="Ferreira P."/>
            <person name="Findley K."/>
            <person name="Foster B."/>
            <person name="Gaskell J."/>
            <person name="Glotzer D."/>
            <person name="Gorecki P."/>
            <person name="Heitman J."/>
            <person name="Hesse C."/>
            <person name="Hori C."/>
            <person name="Igarashi K."/>
            <person name="Jurgens J.A."/>
            <person name="Kallen N."/>
            <person name="Kersten P."/>
            <person name="Kohler A."/>
            <person name="Kuees U."/>
            <person name="Kumar T.K.A."/>
            <person name="Kuo A."/>
            <person name="LaButti K."/>
            <person name="Larrondo L.F."/>
            <person name="Lindquist E."/>
            <person name="Ling A."/>
            <person name="Lombard V."/>
            <person name="Lucas S."/>
            <person name="Lundell T."/>
            <person name="Martin R."/>
            <person name="McLaughlin D.J."/>
            <person name="Morgenstern I."/>
            <person name="Morin E."/>
            <person name="Murat C."/>
            <person name="Nagy L.G."/>
            <person name="Nolan M."/>
            <person name="Ohm R.A."/>
            <person name="Patyshakuliyeva A."/>
            <person name="Rokas A."/>
            <person name="Ruiz-Duenas F.J."/>
            <person name="Sabat G."/>
            <person name="Salamov A."/>
            <person name="Samejima M."/>
            <person name="Schmutz J."/>
            <person name="Slot J.C."/>
            <person name="St John F."/>
            <person name="Stenlid J."/>
            <person name="Sun H."/>
            <person name="Sun S."/>
            <person name="Syed K."/>
            <person name="Tsang A."/>
            <person name="Wiebenga A."/>
            <person name="Young D."/>
            <person name="Pisabarro A."/>
            <person name="Eastwood D.C."/>
            <person name="Martin F."/>
            <person name="Cullen D."/>
            <person name="Grigoriev I.V."/>
            <person name="Hibbett D.S."/>
        </authorList>
    </citation>
    <scope>NUCLEOTIDE SEQUENCE</scope>
    <source>
        <strain evidence="2">FP-58527</strain>
    </source>
</reference>
<dbReference type="Proteomes" id="UP000015241">
    <property type="component" value="Unassembled WGS sequence"/>
</dbReference>
<gene>
    <name evidence="1" type="ORF">FOMPIDRAFT_1024872</name>
</gene>